<protein>
    <submittedName>
        <fullName evidence="2">Uncharacterized protein</fullName>
    </submittedName>
</protein>
<comment type="caution">
    <text evidence="2">The sequence shown here is derived from an EMBL/GenBank/DDBJ whole genome shotgun (WGS) entry which is preliminary data.</text>
</comment>
<dbReference type="AlphaFoldDB" id="A0A5B7H3F5"/>
<proteinExistence type="predicted"/>
<dbReference type="Proteomes" id="UP000324222">
    <property type="component" value="Unassembled WGS sequence"/>
</dbReference>
<evidence type="ECO:0000313" key="2">
    <source>
        <dbReference type="EMBL" id="MPC67111.1"/>
    </source>
</evidence>
<feature type="region of interest" description="Disordered" evidence="1">
    <location>
        <begin position="43"/>
        <end position="67"/>
    </location>
</feature>
<dbReference type="EMBL" id="VSRR010025783">
    <property type="protein sequence ID" value="MPC67111.1"/>
    <property type="molecule type" value="Genomic_DNA"/>
</dbReference>
<name>A0A5B7H3F5_PORTR</name>
<accession>A0A5B7H3F5</accession>
<organism evidence="2 3">
    <name type="scientific">Portunus trituberculatus</name>
    <name type="common">Swimming crab</name>
    <name type="synonym">Neptunus trituberculatus</name>
    <dbReference type="NCBI Taxonomy" id="210409"/>
    <lineage>
        <taxon>Eukaryota</taxon>
        <taxon>Metazoa</taxon>
        <taxon>Ecdysozoa</taxon>
        <taxon>Arthropoda</taxon>
        <taxon>Crustacea</taxon>
        <taxon>Multicrustacea</taxon>
        <taxon>Malacostraca</taxon>
        <taxon>Eumalacostraca</taxon>
        <taxon>Eucarida</taxon>
        <taxon>Decapoda</taxon>
        <taxon>Pleocyemata</taxon>
        <taxon>Brachyura</taxon>
        <taxon>Eubrachyura</taxon>
        <taxon>Portunoidea</taxon>
        <taxon>Portunidae</taxon>
        <taxon>Portuninae</taxon>
        <taxon>Portunus</taxon>
    </lineage>
</organism>
<sequence>MAGTIIALSKYYSGVIIGRGLPSPASCHGLPLITISTTADADRRTDGGNFFRHTARPHREASPPVAGTSALYYSSAGGGGQSRAVHTG</sequence>
<keyword evidence="3" id="KW-1185">Reference proteome</keyword>
<evidence type="ECO:0000313" key="3">
    <source>
        <dbReference type="Proteomes" id="UP000324222"/>
    </source>
</evidence>
<evidence type="ECO:0000256" key="1">
    <source>
        <dbReference type="SAM" id="MobiDB-lite"/>
    </source>
</evidence>
<reference evidence="2 3" key="1">
    <citation type="submission" date="2019-05" db="EMBL/GenBank/DDBJ databases">
        <title>Another draft genome of Portunus trituberculatus and its Hox gene families provides insights of decapod evolution.</title>
        <authorList>
            <person name="Jeong J.-H."/>
            <person name="Song I."/>
            <person name="Kim S."/>
            <person name="Choi T."/>
            <person name="Kim D."/>
            <person name="Ryu S."/>
            <person name="Kim W."/>
        </authorList>
    </citation>
    <scope>NUCLEOTIDE SEQUENCE [LARGE SCALE GENOMIC DNA]</scope>
    <source>
        <tissue evidence="2">Muscle</tissue>
    </source>
</reference>
<gene>
    <name evidence="2" type="ORF">E2C01_061277</name>
</gene>